<dbReference type="AlphaFoldDB" id="A0A4Y2X6S5"/>
<comment type="caution">
    <text evidence="1">The sequence shown here is derived from an EMBL/GenBank/DDBJ whole genome shotgun (WGS) entry which is preliminary data.</text>
</comment>
<organism evidence="1 2">
    <name type="scientific">Araneus ventricosus</name>
    <name type="common">Orbweaver spider</name>
    <name type="synonym">Epeira ventricosa</name>
    <dbReference type="NCBI Taxonomy" id="182803"/>
    <lineage>
        <taxon>Eukaryota</taxon>
        <taxon>Metazoa</taxon>
        <taxon>Ecdysozoa</taxon>
        <taxon>Arthropoda</taxon>
        <taxon>Chelicerata</taxon>
        <taxon>Arachnida</taxon>
        <taxon>Araneae</taxon>
        <taxon>Araneomorphae</taxon>
        <taxon>Entelegynae</taxon>
        <taxon>Araneoidea</taxon>
        <taxon>Araneidae</taxon>
        <taxon>Araneus</taxon>
    </lineage>
</organism>
<protein>
    <submittedName>
        <fullName evidence="1">Uncharacterized protein</fullName>
    </submittedName>
</protein>
<evidence type="ECO:0000313" key="2">
    <source>
        <dbReference type="Proteomes" id="UP000499080"/>
    </source>
</evidence>
<keyword evidence="2" id="KW-1185">Reference proteome</keyword>
<dbReference type="Proteomes" id="UP000499080">
    <property type="component" value="Unassembled WGS sequence"/>
</dbReference>
<proteinExistence type="predicted"/>
<gene>
    <name evidence="1" type="ORF">AVEN_114365_1</name>
</gene>
<dbReference type="EMBL" id="BGPR01072575">
    <property type="protein sequence ID" value="GBO45455.1"/>
    <property type="molecule type" value="Genomic_DNA"/>
</dbReference>
<sequence length="74" mass="8170">MSYSRLEQSELGGFAPPGTMEIIANMFDVPETNENTDPVSTPVLLMAATVLAVFQNQRFYSSFHCRAQFCCGVC</sequence>
<evidence type="ECO:0000313" key="1">
    <source>
        <dbReference type="EMBL" id="GBO45455.1"/>
    </source>
</evidence>
<accession>A0A4Y2X6S5</accession>
<reference evidence="1 2" key="1">
    <citation type="journal article" date="2019" name="Sci. Rep.">
        <title>Orb-weaving spider Araneus ventricosus genome elucidates the spidroin gene catalogue.</title>
        <authorList>
            <person name="Kono N."/>
            <person name="Nakamura H."/>
            <person name="Ohtoshi R."/>
            <person name="Moran D.A.P."/>
            <person name="Shinohara A."/>
            <person name="Yoshida Y."/>
            <person name="Fujiwara M."/>
            <person name="Mori M."/>
            <person name="Tomita M."/>
            <person name="Arakawa K."/>
        </authorList>
    </citation>
    <scope>NUCLEOTIDE SEQUENCE [LARGE SCALE GENOMIC DNA]</scope>
</reference>
<name>A0A4Y2X6S5_ARAVE</name>